<keyword evidence="2" id="KW-0472">Membrane</keyword>
<feature type="transmembrane region" description="Helical" evidence="2">
    <location>
        <begin position="33"/>
        <end position="55"/>
    </location>
</feature>
<evidence type="ECO:0000313" key="5">
    <source>
        <dbReference type="Proteomes" id="UP001500752"/>
    </source>
</evidence>
<comment type="caution">
    <text evidence="4">The sequence shown here is derived from an EMBL/GenBank/DDBJ whole genome shotgun (WGS) entry which is preliminary data.</text>
</comment>
<dbReference type="RefSeq" id="WP_345154071.1">
    <property type="nucleotide sequence ID" value="NZ_BAABEO010000034.1"/>
</dbReference>
<evidence type="ECO:0000259" key="3">
    <source>
        <dbReference type="Pfam" id="PF03713"/>
    </source>
</evidence>
<dbReference type="Pfam" id="PF03713">
    <property type="entry name" value="DUF305"/>
    <property type="match status" value="1"/>
</dbReference>
<reference evidence="5" key="1">
    <citation type="journal article" date="2019" name="Int. J. Syst. Evol. Microbiol.">
        <title>The Global Catalogue of Microorganisms (GCM) 10K type strain sequencing project: providing services to taxonomists for standard genome sequencing and annotation.</title>
        <authorList>
            <consortium name="The Broad Institute Genomics Platform"/>
            <consortium name="The Broad Institute Genome Sequencing Center for Infectious Disease"/>
            <person name="Wu L."/>
            <person name="Ma J."/>
        </authorList>
    </citation>
    <scope>NUCLEOTIDE SEQUENCE [LARGE SCALE GENOMIC DNA]</scope>
    <source>
        <strain evidence="5">JCM 30742</strain>
    </source>
</reference>
<sequence length="244" mass="25908">MSHSPLPSAGPEPAAVEPQYDAGAPPGRGPSRALLAAIAALVVAVGFGGWMLGTLSPRTGYPSEMSADAGFARDMQTHHNQAVQLSMIVRDNSTNEAVRSIAYDIATTQSQQSGQLFALLRTWGLPQTSERPEMAWMEDMATEDGAHTGHTSGTQDPQGTQAHAWESMGMATPEQIKELEAARGTAADRLFLTLMIRHHQGGVAMAEAALERAHNPLILDFAQKVVTAQTAEVKALTALLDSIS</sequence>
<dbReference type="InterPro" id="IPR012347">
    <property type="entry name" value="Ferritin-like"/>
</dbReference>
<proteinExistence type="predicted"/>
<feature type="region of interest" description="Disordered" evidence="1">
    <location>
        <begin position="1"/>
        <end position="27"/>
    </location>
</feature>
<dbReference type="PANTHER" id="PTHR36933:SF1">
    <property type="entry name" value="SLL0788 PROTEIN"/>
    <property type="match status" value="1"/>
</dbReference>
<protein>
    <submittedName>
        <fullName evidence="4">DUF305 domain-containing protein</fullName>
    </submittedName>
</protein>
<evidence type="ECO:0000313" key="4">
    <source>
        <dbReference type="EMBL" id="GAA3701564.1"/>
    </source>
</evidence>
<dbReference type="Proteomes" id="UP001500752">
    <property type="component" value="Unassembled WGS sequence"/>
</dbReference>
<gene>
    <name evidence="4" type="ORF">GCM10023081_42500</name>
</gene>
<organism evidence="4 5">
    <name type="scientific">Arthrobacter ginkgonis</name>
    <dbReference type="NCBI Taxonomy" id="1630594"/>
    <lineage>
        <taxon>Bacteria</taxon>
        <taxon>Bacillati</taxon>
        <taxon>Actinomycetota</taxon>
        <taxon>Actinomycetes</taxon>
        <taxon>Micrococcales</taxon>
        <taxon>Micrococcaceae</taxon>
        <taxon>Arthrobacter</taxon>
    </lineage>
</organism>
<accession>A0ABP7D9L3</accession>
<keyword evidence="2" id="KW-0812">Transmembrane</keyword>
<dbReference type="InterPro" id="IPR005183">
    <property type="entry name" value="DUF305_CopM-like"/>
</dbReference>
<feature type="domain" description="DUF305" evidence="3">
    <location>
        <begin position="68"/>
        <end position="240"/>
    </location>
</feature>
<evidence type="ECO:0000256" key="2">
    <source>
        <dbReference type="SAM" id="Phobius"/>
    </source>
</evidence>
<dbReference type="PANTHER" id="PTHR36933">
    <property type="entry name" value="SLL0788 PROTEIN"/>
    <property type="match status" value="1"/>
</dbReference>
<keyword evidence="5" id="KW-1185">Reference proteome</keyword>
<dbReference type="Gene3D" id="1.20.1260.10">
    <property type="match status" value="1"/>
</dbReference>
<dbReference type="EMBL" id="BAABEO010000034">
    <property type="protein sequence ID" value="GAA3701564.1"/>
    <property type="molecule type" value="Genomic_DNA"/>
</dbReference>
<keyword evidence="2" id="KW-1133">Transmembrane helix</keyword>
<name>A0ABP7D9L3_9MICC</name>
<evidence type="ECO:0000256" key="1">
    <source>
        <dbReference type="SAM" id="MobiDB-lite"/>
    </source>
</evidence>